<evidence type="ECO:0000313" key="2">
    <source>
        <dbReference type="EMBL" id="EDY22162.1"/>
    </source>
</evidence>
<evidence type="ECO:0000256" key="1">
    <source>
        <dbReference type="SAM" id="MobiDB-lite"/>
    </source>
</evidence>
<proteinExistence type="predicted"/>
<dbReference type="Proteomes" id="UP000005824">
    <property type="component" value="Unassembled WGS sequence"/>
</dbReference>
<feature type="compositionally biased region" description="Polar residues" evidence="1">
    <location>
        <begin position="130"/>
        <end position="144"/>
    </location>
</feature>
<evidence type="ECO:0000313" key="3">
    <source>
        <dbReference type="Proteomes" id="UP000005824"/>
    </source>
</evidence>
<dbReference type="SUPFAM" id="SSF50965">
    <property type="entry name" value="Galactose oxidase, central domain"/>
    <property type="match status" value="1"/>
</dbReference>
<dbReference type="PROSITE" id="PS51257">
    <property type="entry name" value="PROKAR_LIPOPROTEIN"/>
    <property type="match status" value="1"/>
</dbReference>
<gene>
    <name evidence="2" type="ORF">CfE428DRAFT_0287</name>
</gene>
<sequence length="165" mass="17966" precursor="true">MKLSSILISATGAVLLAGCNSLDNPISNLFHGAGNDSRVYNSQTGQWEYPPDKRQKKTAAATATPSPQSFNDTRYWDPQRNQWVQTDQPRTPTSPKVKPTPAPAGATATAPAPQAPPPPPPRPDHETGVYNASTGKIEWQTSDANVPRGAAPVEPKKKKHWYWPF</sequence>
<dbReference type="InterPro" id="IPR011043">
    <property type="entry name" value="Gal_Oxase/kelch_b-propeller"/>
</dbReference>
<dbReference type="EMBL" id="ABVL01000001">
    <property type="protein sequence ID" value="EDY22162.1"/>
    <property type="molecule type" value="Genomic_DNA"/>
</dbReference>
<feature type="region of interest" description="Disordered" evidence="1">
    <location>
        <begin position="41"/>
        <end position="165"/>
    </location>
</feature>
<comment type="caution">
    <text evidence="2">The sequence shown here is derived from an EMBL/GenBank/DDBJ whole genome shotgun (WGS) entry which is preliminary data.</text>
</comment>
<reference evidence="2 3" key="1">
    <citation type="journal article" date="2011" name="J. Bacteriol.">
        <title>Genome sequence of Chthoniobacter flavus Ellin428, an aerobic heterotrophic soil bacterium.</title>
        <authorList>
            <person name="Kant R."/>
            <person name="van Passel M.W."/>
            <person name="Palva A."/>
            <person name="Lucas S."/>
            <person name="Lapidus A."/>
            <person name="Glavina Del Rio T."/>
            <person name="Dalin E."/>
            <person name="Tice H."/>
            <person name="Bruce D."/>
            <person name="Goodwin L."/>
            <person name="Pitluck S."/>
            <person name="Larimer F.W."/>
            <person name="Land M.L."/>
            <person name="Hauser L."/>
            <person name="Sangwan P."/>
            <person name="de Vos W.M."/>
            <person name="Janssen P.H."/>
            <person name="Smidt H."/>
        </authorList>
    </citation>
    <scope>NUCLEOTIDE SEQUENCE [LARGE SCALE GENOMIC DNA]</scope>
    <source>
        <strain evidence="2 3">Ellin428</strain>
    </source>
</reference>
<name>B4CUC4_9BACT</name>
<evidence type="ECO:0008006" key="4">
    <source>
        <dbReference type="Google" id="ProtNLM"/>
    </source>
</evidence>
<feature type="compositionally biased region" description="Polar residues" evidence="1">
    <location>
        <begin position="79"/>
        <end position="94"/>
    </location>
</feature>
<organism evidence="2 3">
    <name type="scientific">Chthoniobacter flavus Ellin428</name>
    <dbReference type="NCBI Taxonomy" id="497964"/>
    <lineage>
        <taxon>Bacteria</taxon>
        <taxon>Pseudomonadati</taxon>
        <taxon>Verrucomicrobiota</taxon>
        <taxon>Spartobacteria</taxon>
        <taxon>Chthoniobacterales</taxon>
        <taxon>Chthoniobacteraceae</taxon>
        <taxon>Chthoniobacter</taxon>
    </lineage>
</organism>
<keyword evidence="3" id="KW-1185">Reference proteome</keyword>
<dbReference type="RefSeq" id="WP_006977614.1">
    <property type="nucleotide sequence ID" value="NZ_ABVL01000001.1"/>
</dbReference>
<dbReference type="InParanoid" id="B4CUC4"/>
<feature type="compositionally biased region" description="Low complexity" evidence="1">
    <location>
        <begin position="103"/>
        <end position="112"/>
    </location>
</feature>
<feature type="compositionally biased region" description="Basic residues" evidence="1">
    <location>
        <begin position="156"/>
        <end position="165"/>
    </location>
</feature>
<accession>B4CUC4</accession>
<dbReference type="AlphaFoldDB" id="B4CUC4"/>
<protein>
    <recommendedName>
        <fullName evidence="4">Lipoprotein</fullName>
    </recommendedName>
</protein>